<dbReference type="InterPro" id="IPR025987">
    <property type="entry name" value="GW_dom"/>
</dbReference>
<evidence type="ECO:0000256" key="2">
    <source>
        <dbReference type="SAM" id="SignalP"/>
    </source>
</evidence>
<name>A0A242A7G0_9ENTE</name>
<protein>
    <recommendedName>
        <fullName evidence="3">GW domain-containing protein</fullName>
    </recommendedName>
</protein>
<dbReference type="STRING" id="1834191.A5886_002054"/>
<feature type="domain" description="GW" evidence="3">
    <location>
        <begin position="634"/>
        <end position="711"/>
    </location>
</feature>
<evidence type="ECO:0000313" key="4">
    <source>
        <dbReference type="EMBL" id="OTN76975.1"/>
    </source>
</evidence>
<organism evidence="4 5">
    <name type="scientific">Candidatus Enterococcus testudinis</name>
    <dbReference type="NCBI Taxonomy" id="1834191"/>
    <lineage>
        <taxon>Bacteria</taxon>
        <taxon>Bacillati</taxon>
        <taxon>Bacillota</taxon>
        <taxon>Bacilli</taxon>
        <taxon>Lactobacillales</taxon>
        <taxon>Enterococcaceae</taxon>
        <taxon>Enterococcus</taxon>
    </lineage>
</organism>
<dbReference type="RefSeq" id="WP_086275053.1">
    <property type="nucleotide sequence ID" value="NZ_NGKU01000001.1"/>
</dbReference>
<dbReference type="Pfam" id="PF13457">
    <property type="entry name" value="GW"/>
    <property type="match status" value="7"/>
</dbReference>
<comment type="caution">
    <text evidence="4">The sequence shown here is derived from an EMBL/GenBank/DDBJ whole genome shotgun (WGS) entry which is preliminary data.</text>
</comment>
<dbReference type="InterPro" id="IPR039564">
    <property type="entry name" value="Peptidase_C39-like"/>
</dbReference>
<sequence length="894" mass="100679">MKIKKFAVIGLLATMVLGVTAETATVVSAVTTDSVYNEKEVEKYQVLSKVEQPVFFENLADFTPITMAIPAGSEAGVYQEQKVADIDYLYVNIDDQWGWVEASDFTTILDKVPIDEKISIINEDAAIYKEPESSSQELQQNFKVSNGTYDVLIKGVTSFGEFYQIYDEAQVEGWINSSDVEMVSTDETDVQDENEADLSVVDETNEAAETQENENFKKSSTITQSKILFEYGIVSKNQWDIWEQPYEAGVQSIGKSNVYFASGEIIKISSRVQTSIGTYVLIQTDEGKGFEDLGWINEKGIQSAVYNDTKEVYQQFSKTNWDIWNTPYSTRSKSVGKTTNLMNEKLLIKKVSITKYGQYNNIWVFNKNTKTYEDYGWVNKNGLKDLFEVVIDNQYVTLKVDNWDIWDSPYTNQSRSVAKTNAYKTGEILLITRSATTNAGSYYRIWSDDGSGYKAIGWVRSTAVQAAEYKVIPNEYKRISKANWTIWDTPYSRKSSAVGNTNTFRAQTILLTRRATTIYGTYVKVWARDASGSFKELGWLNEDGLTSYDEKVVPNAYTTITKTNWDVWEQPFTTGVKSVGKSQNYSNQTLLVTREARVGNTLYLRIWSRGSDGKFVIRGWINANGTSYNDQVFIERTLNENMQVVSKRNWTIWDKPYVTGAKQKLNSTSYLNKNVVLKKEAVTNYGTYILISYQGKDLGWINKDGLSSTNKYILDSAYYSQTTIGAWSGCAAVSLFTALRMKGYATNVNLTQMINNLPLHASNTDLGQIGTPWGGSATFRAVISPVGLTNYAKNYTSTAANISNASIDAVQKEIMLGNPVLFWGKWNMGYSGVNMTPTHVLIIRGYEKTSVGEVFLVQDVGFDSANANGAVRWVSKTHLNNYLNTKQRKMMVIR</sequence>
<evidence type="ECO:0000313" key="5">
    <source>
        <dbReference type="Proteomes" id="UP000195043"/>
    </source>
</evidence>
<dbReference type="OrthoDB" id="1654093at2"/>
<keyword evidence="1 2" id="KW-0732">Signal</keyword>
<proteinExistence type="predicted"/>
<feature type="signal peptide" evidence="2">
    <location>
        <begin position="1"/>
        <end position="21"/>
    </location>
</feature>
<gene>
    <name evidence="4" type="ORF">A5886_002054</name>
</gene>
<feature type="chain" id="PRO_5038894550" description="GW domain-containing protein" evidence="2">
    <location>
        <begin position="22"/>
        <end position="894"/>
    </location>
</feature>
<dbReference type="Proteomes" id="UP000195043">
    <property type="component" value="Unassembled WGS sequence"/>
</dbReference>
<dbReference type="PROSITE" id="PS51780">
    <property type="entry name" value="GW"/>
    <property type="match status" value="2"/>
</dbReference>
<keyword evidence="5" id="KW-1185">Reference proteome</keyword>
<dbReference type="Gene3D" id="2.30.30.170">
    <property type="match status" value="5"/>
</dbReference>
<dbReference type="InterPro" id="IPR038200">
    <property type="entry name" value="GW_dom_sf"/>
</dbReference>
<evidence type="ECO:0000256" key="1">
    <source>
        <dbReference type="ARBA" id="ARBA00022729"/>
    </source>
</evidence>
<dbReference type="EMBL" id="NGKU01000001">
    <property type="protein sequence ID" value="OTN76975.1"/>
    <property type="molecule type" value="Genomic_DNA"/>
</dbReference>
<dbReference type="Gene3D" id="3.90.70.10">
    <property type="entry name" value="Cysteine proteinases"/>
    <property type="match status" value="1"/>
</dbReference>
<feature type="domain" description="GW" evidence="3">
    <location>
        <begin position="549"/>
        <end position="631"/>
    </location>
</feature>
<dbReference type="Pfam" id="PF13529">
    <property type="entry name" value="Peptidase_C39_2"/>
    <property type="match status" value="1"/>
</dbReference>
<reference evidence="4 5" key="1">
    <citation type="submission" date="2017-05" db="EMBL/GenBank/DDBJ databases">
        <title>The Genome Sequence of Enterococcus sp. 8G7_MSG3316.</title>
        <authorList>
            <consortium name="The Broad Institute Genomics Platform"/>
            <consortium name="The Broad Institute Genomic Center for Infectious Diseases"/>
            <person name="Earl A."/>
            <person name="Manson A."/>
            <person name="Schwartman J."/>
            <person name="Gilmore M."/>
            <person name="Abouelleil A."/>
            <person name="Cao P."/>
            <person name="Chapman S."/>
            <person name="Cusick C."/>
            <person name="Shea T."/>
            <person name="Young S."/>
            <person name="Neafsey D."/>
            <person name="Nusbaum C."/>
            <person name="Birren B."/>
        </authorList>
    </citation>
    <scope>NUCLEOTIDE SEQUENCE [LARGE SCALE GENOMIC DNA]</scope>
    <source>
        <strain evidence="4 5">8G7_MSG3316</strain>
    </source>
</reference>
<accession>A0A242A7G0</accession>
<dbReference type="SUPFAM" id="SSF82057">
    <property type="entry name" value="Prokaryotic SH3-related domain"/>
    <property type="match status" value="4"/>
</dbReference>
<evidence type="ECO:0000259" key="3">
    <source>
        <dbReference type="PROSITE" id="PS51780"/>
    </source>
</evidence>
<dbReference type="AlphaFoldDB" id="A0A242A7G0"/>